<feature type="transmembrane region" description="Helical" evidence="7">
    <location>
        <begin position="269"/>
        <end position="292"/>
    </location>
</feature>
<evidence type="ECO:0000313" key="8">
    <source>
        <dbReference type="EMBL" id="PVM77483.1"/>
    </source>
</evidence>
<sequence>MNDIGVIDTYFATFNRYIDSGFGLLAPHVGALANILVAIDVTLAALMWSLAAGEDILARLIRKVLYVGFFAFLIGNFQSLSALVLSSFTQLGLTAGGAGVSADEMLRPGRLAAIGVASAKPFLEAAADLCGFPAFFENIVQVLVLLVAFLLVVVAFFIIAVQVFVVLIEFKIATLIGFALVPFGLFGRTAFMAERVLGAVLASGVKVMALAVIVGIGSTLFDAFSVTWTDGQPTLEQALALVLASLVLLGLSIFCPGIASGLISGAPQLGLGAAVGTGLTVGGMAVAGVAAAQMAAGAATGAAAGLASKSALVDGATGGPRPFPPTGASPSSPGPNTPPPPGPGMDPGSGSGSGSGSGAAWAGGAATGPGSSAADPSPSPAVAGDPPPWARDLKQRQDLAHGAGLAAHGLASGDDHSAGASPSLSES</sequence>
<comment type="subcellular location">
    <subcellularLocation>
        <location evidence="1">Membrane</location>
        <topology evidence="1">Multi-pass membrane protein</topology>
    </subcellularLocation>
</comment>
<evidence type="ECO:0000256" key="7">
    <source>
        <dbReference type="SAM" id="Phobius"/>
    </source>
</evidence>
<gene>
    <name evidence="8" type="primary">trbL</name>
    <name evidence="8" type="ORF">DDF65_16255</name>
</gene>
<feature type="transmembrane region" description="Helical" evidence="7">
    <location>
        <begin position="31"/>
        <end position="52"/>
    </location>
</feature>
<name>A0A2T9J7I9_9CAUL</name>
<feature type="transmembrane region" description="Helical" evidence="7">
    <location>
        <begin position="64"/>
        <end position="85"/>
    </location>
</feature>
<dbReference type="InterPro" id="IPR014150">
    <property type="entry name" value="Conjugal_tfr_TrbL"/>
</dbReference>
<evidence type="ECO:0000256" key="3">
    <source>
        <dbReference type="ARBA" id="ARBA00022692"/>
    </source>
</evidence>
<feature type="transmembrane region" description="Helical" evidence="7">
    <location>
        <begin position="142"/>
        <end position="168"/>
    </location>
</feature>
<dbReference type="GO" id="GO:0030255">
    <property type="term" value="P:protein secretion by the type IV secretion system"/>
    <property type="evidence" value="ECO:0007669"/>
    <property type="project" value="InterPro"/>
</dbReference>
<dbReference type="NCBIfam" id="TIGR02783">
    <property type="entry name" value="TrbL_P"/>
    <property type="match status" value="1"/>
</dbReference>
<dbReference type="AlphaFoldDB" id="A0A2T9J7I9"/>
<feature type="transmembrane region" description="Helical" evidence="7">
    <location>
        <begin position="238"/>
        <end position="263"/>
    </location>
</feature>
<feature type="compositionally biased region" description="Gly residues" evidence="6">
    <location>
        <begin position="345"/>
        <end position="357"/>
    </location>
</feature>
<dbReference type="RefSeq" id="WP_116568691.1">
    <property type="nucleotide sequence ID" value="NZ_QDKP01000049.1"/>
</dbReference>
<keyword evidence="9" id="KW-1185">Reference proteome</keyword>
<keyword evidence="5 7" id="KW-0472">Membrane</keyword>
<dbReference type="NCBIfam" id="NF010449">
    <property type="entry name" value="PRK13875.1"/>
    <property type="match status" value="1"/>
</dbReference>
<reference evidence="8 9" key="1">
    <citation type="submission" date="2018-04" db="EMBL/GenBank/DDBJ databases">
        <title>The genome sequence of Caulobacter sp. 736.</title>
        <authorList>
            <person name="Gao J."/>
            <person name="Sun J."/>
        </authorList>
    </citation>
    <scope>NUCLEOTIDE SEQUENCE [LARGE SCALE GENOMIC DNA]</scope>
    <source>
        <strain evidence="8 9">736</strain>
    </source>
</reference>
<comment type="caution">
    <text evidence="8">The sequence shown here is derived from an EMBL/GenBank/DDBJ whole genome shotgun (WGS) entry which is preliminary data.</text>
</comment>
<evidence type="ECO:0000313" key="9">
    <source>
        <dbReference type="Proteomes" id="UP000244913"/>
    </source>
</evidence>
<evidence type="ECO:0000256" key="2">
    <source>
        <dbReference type="ARBA" id="ARBA00007802"/>
    </source>
</evidence>
<dbReference type="GO" id="GO:0016020">
    <property type="term" value="C:membrane"/>
    <property type="evidence" value="ECO:0007669"/>
    <property type="project" value="UniProtKB-SubCell"/>
</dbReference>
<keyword evidence="3 7" id="KW-0812">Transmembrane</keyword>
<evidence type="ECO:0000256" key="6">
    <source>
        <dbReference type="SAM" id="MobiDB-lite"/>
    </source>
</evidence>
<feature type="compositionally biased region" description="Low complexity" evidence="6">
    <location>
        <begin position="400"/>
        <end position="411"/>
    </location>
</feature>
<dbReference type="Proteomes" id="UP000244913">
    <property type="component" value="Unassembled WGS sequence"/>
</dbReference>
<comment type="similarity">
    <text evidence="2">Belongs to the TrbL/VirB6 family.</text>
</comment>
<feature type="compositionally biased region" description="Pro residues" evidence="6">
    <location>
        <begin position="321"/>
        <end position="344"/>
    </location>
</feature>
<proteinExistence type="inferred from homology"/>
<feature type="transmembrane region" description="Helical" evidence="7">
    <location>
        <begin position="205"/>
        <end position="226"/>
    </location>
</feature>
<evidence type="ECO:0000256" key="4">
    <source>
        <dbReference type="ARBA" id="ARBA00022989"/>
    </source>
</evidence>
<dbReference type="EMBL" id="QDKP01000049">
    <property type="protein sequence ID" value="PVM77483.1"/>
    <property type="molecule type" value="Genomic_DNA"/>
</dbReference>
<accession>A0A2T9J7I9</accession>
<feature type="region of interest" description="Disordered" evidence="6">
    <location>
        <begin position="315"/>
        <end position="427"/>
    </location>
</feature>
<dbReference type="Pfam" id="PF04610">
    <property type="entry name" value="TrbL"/>
    <property type="match status" value="1"/>
</dbReference>
<keyword evidence="4 7" id="KW-1133">Transmembrane helix</keyword>
<organism evidence="8 9">
    <name type="scientific">Caulobacter radicis</name>
    <dbReference type="NCBI Taxonomy" id="2172650"/>
    <lineage>
        <taxon>Bacteria</taxon>
        <taxon>Pseudomonadati</taxon>
        <taxon>Pseudomonadota</taxon>
        <taxon>Alphaproteobacteria</taxon>
        <taxon>Caulobacterales</taxon>
        <taxon>Caulobacteraceae</taxon>
        <taxon>Caulobacter</taxon>
    </lineage>
</organism>
<evidence type="ECO:0000256" key="5">
    <source>
        <dbReference type="ARBA" id="ARBA00023136"/>
    </source>
</evidence>
<feature type="compositionally biased region" description="Low complexity" evidence="6">
    <location>
        <begin position="358"/>
        <end position="384"/>
    </location>
</feature>
<evidence type="ECO:0000256" key="1">
    <source>
        <dbReference type="ARBA" id="ARBA00004141"/>
    </source>
</evidence>
<dbReference type="InterPro" id="IPR007688">
    <property type="entry name" value="Conjugal_tfr_TrbL/VirB6"/>
</dbReference>
<protein>
    <submittedName>
        <fullName evidence="8">P-type conjugative transfer protein TrbL</fullName>
    </submittedName>
</protein>